<comment type="caution">
    <text evidence="3">The sequence shown here is derived from an EMBL/GenBank/DDBJ whole genome shotgun (WGS) entry which is preliminary data.</text>
</comment>
<evidence type="ECO:0000313" key="3">
    <source>
        <dbReference type="EMBL" id="MBB6037886.1"/>
    </source>
</evidence>
<reference evidence="3 4" key="1">
    <citation type="submission" date="2020-08" db="EMBL/GenBank/DDBJ databases">
        <title>Genomic Encyclopedia of Type Strains, Phase IV (KMG-IV): sequencing the most valuable type-strain genomes for metagenomic binning, comparative biology and taxonomic classification.</title>
        <authorList>
            <person name="Goeker M."/>
        </authorList>
    </citation>
    <scope>NUCLEOTIDE SEQUENCE [LARGE SCALE GENOMIC DNA]</scope>
    <source>
        <strain evidence="3 4">YIM 65646</strain>
    </source>
</reference>
<evidence type="ECO:0000256" key="1">
    <source>
        <dbReference type="SAM" id="MobiDB-lite"/>
    </source>
</evidence>
<evidence type="ECO:0000313" key="4">
    <source>
        <dbReference type="Proteomes" id="UP000548476"/>
    </source>
</evidence>
<evidence type="ECO:0000256" key="2">
    <source>
        <dbReference type="SAM" id="SignalP"/>
    </source>
</evidence>
<dbReference type="AlphaFoldDB" id="A0A841FP62"/>
<keyword evidence="4" id="KW-1185">Reference proteome</keyword>
<organism evidence="3 4">
    <name type="scientific">Phytomonospora endophytica</name>
    <dbReference type="NCBI Taxonomy" id="714109"/>
    <lineage>
        <taxon>Bacteria</taxon>
        <taxon>Bacillati</taxon>
        <taxon>Actinomycetota</taxon>
        <taxon>Actinomycetes</taxon>
        <taxon>Micromonosporales</taxon>
        <taxon>Micromonosporaceae</taxon>
        <taxon>Phytomonospora</taxon>
    </lineage>
</organism>
<evidence type="ECO:0008006" key="5">
    <source>
        <dbReference type="Google" id="ProtNLM"/>
    </source>
</evidence>
<proteinExistence type="predicted"/>
<feature type="signal peptide" evidence="2">
    <location>
        <begin position="1"/>
        <end position="29"/>
    </location>
</feature>
<sequence>MRSGITKYTVAAAVLATASALLIPGTASAAAPRGPGSAGEDTAAGNEERPLEKNWAKLHDLTDAPRNCLDNAYVKGCVQPYGDMLWLRDDEWDGIDVRLVWIDNSDPEDPRRGICQDAEGYGDWTRCDKDLPDGHEIKWTTSWWADGEWRLGKAQRIII</sequence>
<feature type="chain" id="PRO_5032529071" description="Secreted protein" evidence="2">
    <location>
        <begin position="30"/>
        <end position="159"/>
    </location>
</feature>
<dbReference type="Proteomes" id="UP000548476">
    <property type="component" value="Unassembled WGS sequence"/>
</dbReference>
<keyword evidence="2" id="KW-0732">Signal</keyword>
<protein>
    <recommendedName>
        <fullName evidence="5">Secreted protein</fullName>
    </recommendedName>
</protein>
<gene>
    <name evidence="3" type="ORF">HNR73_005766</name>
</gene>
<dbReference type="RefSeq" id="WP_184790698.1">
    <property type="nucleotide sequence ID" value="NZ_BONT01000065.1"/>
</dbReference>
<accession>A0A841FP62</accession>
<name>A0A841FP62_9ACTN</name>
<feature type="region of interest" description="Disordered" evidence="1">
    <location>
        <begin position="27"/>
        <end position="47"/>
    </location>
</feature>
<dbReference type="EMBL" id="JACHGT010000014">
    <property type="protein sequence ID" value="MBB6037886.1"/>
    <property type="molecule type" value="Genomic_DNA"/>
</dbReference>
<feature type="compositionally biased region" description="Low complexity" evidence="1">
    <location>
        <begin position="27"/>
        <end position="39"/>
    </location>
</feature>